<evidence type="ECO:0000313" key="3">
    <source>
        <dbReference type="Proteomes" id="UP000233551"/>
    </source>
</evidence>
<reference evidence="2 3" key="1">
    <citation type="submission" date="2017-11" db="EMBL/GenBank/DDBJ databases">
        <title>De-novo sequencing of pomegranate (Punica granatum L.) genome.</title>
        <authorList>
            <person name="Akparov Z."/>
            <person name="Amiraslanov A."/>
            <person name="Hajiyeva S."/>
            <person name="Abbasov M."/>
            <person name="Kaur K."/>
            <person name="Hamwieh A."/>
            <person name="Solovyev V."/>
            <person name="Salamov A."/>
            <person name="Braich B."/>
            <person name="Kosarev P."/>
            <person name="Mahmoud A."/>
            <person name="Hajiyev E."/>
            <person name="Babayeva S."/>
            <person name="Izzatullayeva V."/>
            <person name="Mammadov A."/>
            <person name="Mammadov A."/>
            <person name="Sharifova S."/>
            <person name="Ojaghi J."/>
            <person name="Eynullazada K."/>
            <person name="Bayramov B."/>
            <person name="Abdulazimova A."/>
            <person name="Shahmuradov I."/>
        </authorList>
    </citation>
    <scope>NUCLEOTIDE SEQUENCE [LARGE SCALE GENOMIC DNA]</scope>
    <source>
        <strain evidence="3">cv. AG2017</strain>
        <tissue evidence="2">Leaf</tissue>
    </source>
</reference>
<dbReference type="EMBL" id="PGOL01001870">
    <property type="protein sequence ID" value="PKI53250.1"/>
    <property type="molecule type" value="Genomic_DNA"/>
</dbReference>
<sequence>MADDIVISTYSRTPPDSQSPQRPPPSTDNRTLHPLPFFPPQPILARCSPSPSQLPPSKPRDPTRFSSSPAAWLTPPPPTDVRASVRVTVSVSNQLGFPISSAEGRLSPSSQADGVLSSSKSVQVDDALDGFEERTTTQSPTAPHSRRIYYDERSPDSGCKIKYRPAGLLTWLL</sequence>
<keyword evidence="3" id="KW-1185">Reference proteome</keyword>
<comment type="caution">
    <text evidence="2">The sequence shown here is derived from an EMBL/GenBank/DDBJ whole genome shotgun (WGS) entry which is preliminary data.</text>
</comment>
<gene>
    <name evidence="2" type="ORF">CRG98_026382</name>
</gene>
<proteinExistence type="predicted"/>
<feature type="region of interest" description="Disordered" evidence="1">
    <location>
        <begin position="97"/>
        <end position="151"/>
    </location>
</feature>
<protein>
    <submittedName>
        <fullName evidence="2">Uncharacterized protein</fullName>
    </submittedName>
</protein>
<dbReference type="Proteomes" id="UP000233551">
    <property type="component" value="Unassembled WGS sequence"/>
</dbReference>
<evidence type="ECO:0000313" key="2">
    <source>
        <dbReference type="EMBL" id="PKI53250.1"/>
    </source>
</evidence>
<feature type="compositionally biased region" description="Polar residues" evidence="1">
    <location>
        <begin position="107"/>
        <end position="122"/>
    </location>
</feature>
<accession>A0A2I0JBE3</accession>
<feature type="region of interest" description="Disordered" evidence="1">
    <location>
        <begin position="1"/>
        <end position="81"/>
    </location>
</feature>
<organism evidence="2 3">
    <name type="scientific">Punica granatum</name>
    <name type="common">Pomegranate</name>
    <dbReference type="NCBI Taxonomy" id="22663"/>
    <lineage>
        <taxon>Eukaryota</taxon>
        <taxon>Viridiplantae</taxon>
        <taxon>Streptophyta</taxon>
        <taxon>Embryophyta</taxon>
        <taxon>Tracheophyta</taxon>
        <taxon>Spermatophyta</taxon>
        <taxon>Magnoliopsida</taxon>
        <taxon>eudicotyledons</taxon>
        <taxon>Gunneridae</taxon>
        <taxon>Pentapetalae</taxon>
        <taxon>rosids</taxon>
        <taxon>malvids</taxon>
        <taxon>Myrtales</taxon>
        <taxon>Lythraceae</taxon>
        <taxon>Punica</taxon>
    </lineage>
</organism>
<name>A0A2I0JBE3_PUNGR</name>
<evidence type="ECO:0000256" key="1">
    <source>
        <dbReference type="SAM" id="MobiDB-lite"/>
    </source>
</evidence>
<feature type="compositionally biased region" description="Low complexity" evidence="1">
    <location>
        <begin position="11"/>
        <end position="20"/>
    </location>
</feature>
<dbReference type="AlphaFoldDB" id="A0A2I0JBE3"/>